<feature type="transmembrane region" description="Helical" evidence="1">
    <location>
        <begin position="17"/>
        <end position="37"/>
    </location>
</feature>
<keyword evidence="1" id="KW-1133">Transmembrane helix</keyword>
<name>A0A3B1CCB0_9ZZZZ</name>
<dbReference type="AlphaFoldDB" id="A0A3B1CCB0"/>
<protein>
    <submittedName>
        <fullName evidence="2">Uncharacterized protein</fullName>
    </submittedName>
</protein>
<proteinExistence type="predicted"/>
<gene>
    <name evidence="2" type="ORF">MNBD_IGNAVI01-2631</name>
</gene>
<sequence>MLNFDWLAGVSVETAKWFFYGLFILIGLLILIIPNEYIFEGIEVEKRHWWMNLKIWALAVLAILYYTYYLF</sequence>
<accession>A0A3B1CCB0</accession>
<reference evidence="2" key="1">
    <citation type="submission" date="2018-06" db="EMBL/GenBank/DDBJ databases">
        <authorList>
            <person name="Zhirakovskaya E."/>
        </authorList>
    </citation>
    <scope>NUCLEOTIDE SEQUENCE</scope>
</reference>
<keyword evidence="1" id="KW-0472">Membrane</keyword>
<keyword evidence="1" id="KW-0812">Transmembrane</keyword>
<organism evidence="2">
    <name type="scientific">hydrothermal vent metagenome</name>
    <dbReference type="NCBI Taxonomy" id="652676"/>
    <lineage>
        <taxon>unclassified sequences</taxon>
        <taxon>metagenomes</taxon>
        <taxon>ecological metagenomes</taxon>
    </lineage>
</organism>
<feature type="transmembrane region" description="Helical" evidence="1">
    <location>
        <begin position="49"/>
        <end position="68"/>
    </location>
</feature>
<evidence type="ECO:0000256" key="1">
    <source>
        <dbReference type="SAM" id="Phobius"/>
    </source>
</evidence>
<dbReference type="EMBL" id="UOGD01000270">
    <property type="protein sequence ID" value="VAX24281.1"/>
    <property type="molecule type" value="Genomic_DNA"/>
</dbReference>
<evidence type="ECO:0000313" key="2">
    <source>
        <dbReference type="EMBL" id="VAX24281.1"/>
    </source>
</evidence>